<dbReference type="AlphaFoldDB" id="A0A0C3PUX6"/>
<keyword evidence="2" id="KW-1185">Reference proteome</keyword>
<dbReference type="HOGENOM" id="CLU_2543347_0_0_1"/>
<protein>
    <submittedName>
        <fullName evidence="1">Uncharacterized protein</fullName>
    </submittedName>
</protein>
<name>A0A0C3PUX6_PHLG1</name>
<evidence type="ECO:0000313" key="1">
    <source>
        <dbReference type="EMBL" id="KIP11573.1"/>
    </source>
</evidence>
<proteinExistence type="predicted"/>
<reference evidence="1 2" key="1">
    <citation type="journal article" date="2014" name="PLoS Genet.">
        <title>Analysis of the Phlebiopsis gigantea genome, transcriptome and secretome provides insight into its pioneer colonization strategies of wood.</title>
        <authorList>
            <person name="Hori C."/>
            <person name="Ishida T."/>
            <person name="Igarashi K."/>
            <person name="Samejima M."/>
            <person name="Suzuki H."/>
            <person name="Master E."/>
            <person name="Ferreira P."/>
            <person name="Ruiz-Duenas F.J."/>
            <person name="Held B."/>
            <person name="Canessa P."/>
            <person name="Larrondo L.F."/>
            <person name="Schmoll M."/>
            <person name="Druzhinina I.S."/>
            <person name="Kubicek C.P."/>
            <person name="Gaskell J.A."/>
            <person name="Kersten P."/>
            <person name="St John F."/>
            <person name="Glasner J."/>
            <person name="Sabat G."/>
            <person name="Splinter BonDurant S."/>
            <person name="Syed K."/>
            <person name="Yadav J."/>
            <person name="Mgbeahuruike A.C."/>
            <person name="Kovalchuk A."/>
            <person name="Asiegbu F.O."/>
            <person name="Lackner G."/>
            <person name="Hoffmeister D."/>
            <person name="Rencoret J."/>
            <person name="Gutierrez A."/>
            <person name="Sun H."/>
            <person name="Lindquist E."/>
            <person name="Barry K."/>
            <person name="Riley R."/>
            <person name="Grigoriev I.V."/>
            <person name="Henrissat B."/>
            <person name="Kues U."/>
            <person name="Berka R.M."/>
            <person name="Martinez A.T."/>
            <person name="Covert S.F."/>
            <person name="Blanchette R.A."/>
            <person name="Cullen D."/>
        </authorList>
    </citation>
    <scope>NUCLEOTIDE SEQUENCE [LARGE SCALE GENOMIC DNA]</scope>
    <source>
        <strain evidence="1 2">11061_1 CR5-6</strain>
    </source>
</reference>
<gene>
    <name evidence="1" type="ORF">PHLGIDRAFT_17940</name>
</gene>
<dbReference type="EMBL" id="KN840445">
    <property type="protein sequence ID" value="KIP11573.1"/>
    <property type="molecule type" value="Genomic_DNA"/>
</dbReference>
<evidence type="ECO:0000313" key="2">
    <source>
        <dbReference type="Proteomes" id="UP000053257"/>
    </source>
</evidence>
<accession>A0A0C3PUX6</accession>
<dbReference type="Proteomes" id="UP000053257">
    <property type="component" value="Unassembled WGS sequence"/>
</dbReference>
<organism evidence="1 2">
    <name type="scientific">Phlebiopsis gigantea (strain 11061_1 CR5-6)</name>
    <name type="common">White-rot fungus</name>
    <name type="synonym">Peniophora gigantea</name>
    <dbReference type="NCBI Taxonomy" id="745531"/>
    <lineage>
        <taxon>Eukaryota</taxon>
        <taxon>Fungi</taxon>
        <taxon>Dikarya</taxon>
        <taxon>Basidiomycota</taxon>
        <taxon>Agaricomycotina</taxon>
        <taxon>Agaricomycetes</taxon>
        <taxon>Polyporales</taxon>
        <taxon>Phanerochaetaceae</taxon>
        <taxon>Phlebiopsis</taxon>
    </lineage>
</organism>
<sequence>MAASATRIILKGSDGMPTESVVEIPKLLPALDLVHIRLEVFAARMGADEADTLGTLLELLRKRESAWNCRDSVDLRRTQTIWQ</sequence>